<evidence type="ECO:0000256" key="2">
    <source>
        <dbReference type="ARBA" id="ARBA00022515"/>
    </source>
</evidence>
<dbReference type="InterPro" id="IPR037068">
    <property type="entry name" value="DNA_primase_core_N_sf"/>
</dbReference>
<sequence>MLTPLEEIKSKIDVVDYIKQTVKLAPSGKSMKGLCPFHKEKTPSFFVSPERQVWYCFGCQKGGDIFKFIEESEHVDFPEALKILADKAGIQLRYEDPRIQTMRNRAFEILKHAQIFYQQNLSANARVMDYMVSRGMKQETIETFGIGFAPAGWKNIFIHLKTKGFTPQDIEQAGLITRSQRQEQRTEYYDRFRSRVMFPIFDQIDRVVGFSGRILPQEFGGPQDQSQEAKYINTPETLVYQKGKILYGFHKTKQAIKDANAAVLVEGNMDMLMGWQDGIENIVAVSGTGLTEYQLSILKRLCATVVFDFDMDRAGEMATDRSIGLATKKGFIVKILSLPSEKDLADFVRDHPGQAQKLIPDAQDIMAYYVDTAFRQGDATTEDKKRIVAYLLPRLKLLDNPIDQQKWTQTISQKLRVREELLIEELRKTPSLLSEEAETNEPNDKKSSVLFMKSRLDLLAERALGLMIKIPYANKTVFEACSFFPYRFQEFVRLLGSIPEGDLQQGVFPQSLDQESLNYLALRADYELAMLPDNTTPEKELELTLFELKREKVHSSLREITLALKEAEAAKNVERVNELMKQAHTLTSTLAEIENSV</sequence>
<evidence type="ECO:0000256" key="6">
    <source>
        <dbReference type="ARBA" id="ARBA00022723"/>
    </source>
</evidence>
<evidence type="ECO:0000313" key="17">
    <source>
        <dbReference type="Proteomes" id="UP000236846"/>
    </source>
</evidence>
<keyword evidence="1 12" id="KW-0240">DNA-directed RNA polymerase</keyword>
<organism evidence="16 17">
    <name type="scientific">Candidatus Brennerbacteria bacterium CG11_big_fil_rev_8_21_14_0_20_43_10</name>
    <dbReference type="NCBI Taxonomy" id="1974523"/>
    <lineage>
        <taxon>Bacteria</taxon>
        <taxon>Candidatus Brenneribacteriota</taxon>
    </lineage>
</organism>
<dbReference type="EC" id="2.7.7.101" evidence="12"/>
<keyword evidence="2 12" id="KW-0639">Primosome</keyword>
<keyword evidence="7 12" id="KW-0863">Zinc-finger</keyword>
<dbReference type="PROSITE" id="PS50880">
    <property type="entry name" value="TOPRIM"/>
    <property type="match status" value="1"/>
</dbReference>
<dbReference type="Gene3D" id="3.90.980.10">
    <property type="entry name" value="DNA primase, catalytic core, N-terminal domain"/>
    <property type="match status" value="1"/>
</dbReference>
<comment type="cofactor">
    <cofactor evidence="12 13 14">
        <name>Zn(2+)</name>
        <dbReference type="ChEBI" id="CHEBI:29105"/>
    </cofactor>
    <text evidence="12 13 14">Binds 1 zinc ion per monomer.</text>
</comment>
<dbReference type="GO" id="GO:1990077">
    <property type="term" value="C:primosome complex"/>
    <property type="evidence" value="ECO:0007669"/>
    <property type="project" value="UniProtKB-KW"/>
</dbReference>
<comment type="function">
    <text evidence="12 13">RNA polymerase that catalyzes the synthesis of short RNA molecules used as primers for DNA polymerase during DNA replication.</text>
</comment>
<gene>
    <name evidence="12" type="primary">dnaG</name>
    <name evidence="16" type="ORF">COV41_01120</name>
</gene>
<dbReference type="GO" id="GO:0003677">
    <property type="term" value="F:DNA binding"/>
    <property type="evidence" value="ECO:0007669"/>
    <property type="project" value="UniProtKB-KW"/>
</dbReference>
<dbReference type="Pfam" id="PF08275">
    <property type="entry name" value="DNAG_N"/>
    <property type="match status" value="1"/>
</dbReference>
<dbReference type="Gene3D" id="3.90.580.10">
    <property type="entry name" value="Zinc finger, CHC2-type domain"/>
    <property type="match status" value="1"/>
</dbReference>
<evidence type="ECO:0000256" key="12">
    <source>
        <dbReference type="HAMAP-Rule" id="MF_00974"/>
    </source>
</evidence>
<evidence type="ECO:0000256" key="13">
    <source>
        <dbReference type="PIRNR" id="PIRNR002811"/>
    </source>
</evidence>
<keyword evidence="9" id="KW-0460">Magnesium</keyword>
<dbReference type="GO" id="GO:0003899">
    <property type="term" value="F:DNA-directed RNA polymerase activity"/>
    <property type="evidence" value="ECO:0007669"/>
    <property type="project" value="UniProtKB-UniRule"/>
</dbReference>
<keyword evidence="4 12" id="KW-0548">Nucleotidyltransferase</keyword>
<dbReference type="InterPro" id="IPR013264">
    <property type="entry name" value="DNAG_N"/>
</dbReference>
<reference evidence="16 17" key="1">
    <citation type="submission" date="2017-09" db="EMBL/GenBank/DDBJ databases">
        <title>Depth-based differentiation of microbial function through sediment-hosted aquifers and enrichment of novel symbionts in the deep terrestrial subsurface.</title>
        <authorList>
            <person name="Probst A.J."/>
            <person name="Ladd B."/>
            <person name="Jarett J.K."/>
            <person name="Geller-Mcgrath D.E."/>
            <person name="Sieber C.M."/>
            <person name="Emerson J.B."/>
            <person name="Anantharaman K."/>
            <person name="Thomas B.C."/>
            <person name="Malmstrom R."/>
            <person name="Stieglmeier M."/>
            <person name="Klingl A."/>
            <person name="Woyke T."/>
            <person name="Ryan C.M."/>
            <person name="Banfield J.F."/>
        </authorList>
    </citation>
    <scope>NUCLEOTIDE SEQUENCE [LARGE SCALE GENOMIC DNA]</scope>
    <source>
        <strain evidence="16">CG11_big_fil_rev_8_21_14_0_20_43_10</strain>
    </source>
</reference>
<comment type="catalytic activity">
    <reaction evidence="12">
        <text>ssDNA + n NTP = ssDNA/pppN(pN)n-1 hybrid + (n-1) diphosphate.</text>
        <dbReference type="EC" id="2.7.7.101"/>
    </reaction>
</comment>
<dbReference type="NCBIfam" id="TIGR01391">
    <property type="entry name" value="dnaG"/>
    <property type="match status" value="1"/>
</dbReference>
<keyword evidence="10 12" id="KW-0238">DNA-binding</keyword>
<name>A0A2H0PY37_9BACT</name>
<dbReference type="SMART" id="SM00493">
    <property type="entry name" value="TOPRIM"/>
    <property type="match status" value="1"/>
</dbReference>
<protein>
    <recommendedName>
        <fullName evidence="12 13">DNA primase</fullName>
        <ecNumber evidence="12">2.7.7.101</ecNumber>
    </recommendedName>
</protein>
<dbReference type="HAMAP" id="MF_00974">
    <property type="entry name" value="DNA_primase_DnaG"/>
    <property type="match status" value="1"/>
</dbReference>
<comment type="caution">
    <text evidence="16">The sequence shown here is derived from an EMBL/GenBank/DDBJ whole genome shotgun (WGS) entry which is preliminary data.</text>
</comment>
<comment type="domain">
    <text evidence="12">Contains an N-terminal zinc-binding domain, a central core domain that contains the primase activity, and a C-terminal DnaB-binding domain.</text>
</comment>
<evidence type="ECO:0000256" key="7">
    <source>
        <dbReference type="ARBA" id="ARBA00022771"/>
    </source>
</evidence>
<evidence type="ECO:0000256" key="11">
    <source>
        <dbReference type="ARBA" id="ARBA00023163"/>
    </source>
</evidence>
<evidence type="ECO:0000259" key="15">
    <source>
        <dbReference type="PROSITE" id="PS50880"/>
    </source>
</evidence>
<dbReference type="SMART" id="SM00400">
    <property type="entry name" value="ZnF_CHCC"/>
    <property type="match status" value="1"/>
</dbReference>
<evidence type="ECO:0000256" key="5">
    <source>
        <dbReference type="ARBA" id="ARBA00022705"/>
    </source>
</evidence>
<evidence type="ECO:0000256" key="8">
    <source>
        <dbReference type="ARBA" id="ARBA00022833"/>
    </source>
</evidence>
<dbReference type="InterPro" id="IPR002694">
    <property type="entry name" value="Znf_CHC2"/>
</dbReference>
<dbReference type="Pfam" id="PF13155">
    <property type="entry name" value="Toprim_2"/>
    <property type="match status" value="1"/>
</dbReference>
<keyword evidence="3 12" id="KW-0808">Transferase</keyword>
<dbReference type="FunFam" id="3.90.580.10:FF:000001">
    <property type="entry name" value="DNA primase"/>
    <property type="match status" value="1"/>
</dbReference>
<comment type="subunit">
    <text evidence="12">Monomer. Interacts with DnaB.</text>
</comment>
<dbReference type="InterPro" id="IPR006295">
    <property type="entry name" value="DNA_primase_DnaG"/>
</dbReference>
<comment type="similarity">
    <text evidence="12 13">Belongs to the DnaG primase family.</text>
</comment>
<dbReference type="GO" id="GO:0006269">
    <property type="term" value="P:DNA replication, synthesis of primer"/>
    <property type="evidence" value="ECO:0007669"/>
    <property type="project" value="UniProtKB-UniRule"/>
</dbReference>
<dbReference type="SUPFAM" id="SSF57783">
    <property type="entry name" value="Zinc beta-ribbon"/>
    <property type="match status" value="1"/>
</dbReference>
<dbReference type="GO" id="GO:0008270">
    <property type="term" value="F:zinc ion binding"/>
    <property type="evidence" value="ECO:0007669"/>
    <property type="project" value="UniProtKB-UniRule"/>
</dbReference>
<dbReference type="Gene3D" id="3.40.1360.10">
    <property type="match status" value="1"/>
</dbReference>
<keyword evidence="11 12" id="KW-0804">Transcription</keyword>
<proteinExistence type="inferred from homology"/>
<keyword evidence="6 12" id="KW-0479">Metal-binding</keyword>
<dbReference type="AlphaFoldDB" id="A0A2H0PY37"/>
<dbReference type="PIRSF" id="PIRSF002811">
    <property type="entry name" value="DnaG"/>
    <property type="match status" value="1"/>
</dbReference>
<dbReference type="Proteomes" id="UP000236846">
    <property type="component" value="Unassembled WGS sequence"/>
</dbReference>
<dbReference type="SUPFAM" id="SSF56731">
    <property type="entry name" value="DNA primase core"/>
    <property type="match status" value="1"/>
</dbReference>
<evidence type="ECO:0000256" key="9">
    <source>
        <dbReference type="ARBA" id="ARBA00022842"/>
    </source>
</evidence>
<evidence type="ECO:0000256" key="14">
    <source>
        <dbReference type="PIRSR" id="PIRSR002811-1"/>
    </source>
</evidence>
<dbReference type="GO" id="GO:0005737">
    <property type="term" value="C:cytoplasm"/>
    <property type="evidence" value="ECO:0007669"/>
    <property type="project" value="TreeGrafter"/>
</dbReference>
<feature type="domain" description="Toprim" evidence="15">
    <location>
        <begin position="260"/>
        <end position="341"/>
    </location>
</feature>
<dbReference type="EMBL" id="PCXE01000017">
    <property type="protein sequence ID" value="PIR26614.1"/>
    <property type="molecule type" value="Genomic_DNA"/>
</dbReference>
<dbReference type="InterPro" id="IPR036977">
    <property type="entry name" value="DNA_primase_Znf_CHC2"/>
</dbReference>
<dbReference type="CDD" id="cd03364">
    <property type="entry name" value="TOPRIM_DnaG_primases"/>
    <property type="match status" value="1"/>
</dbReference>
<dbReference type="InterPro" id="IPR030846">
    <property type="entry name" value="DnaG_bac"/>
</dbReference>
<evidence type="ECO:0000256" key="3">
    <source>
        <dbReference type="ARBA" id="ARBA00022679"/>
    </source>
</evidence>
<dbReference type="GO" id="GO:0000428">
    <property type="term" value="C:DNA-directed RNA polymerase complex"/>
    <property type="evidence" value="ECO:0007669"/>
    <property type="project" value="UniProtKB-KW"/>
</dbReference>
<dbReference type="Pfam" id="PF01807">
    <property type="entry name" value="Zn_ribbon_DnaG"/>
    <property type="match status" value="1"/>
</dbReference>
<dbReference type="InterPro" id="IPR050219">
    <property type="entry name" value="DnaG_primase"/>
</dbReference>
<dbReference type="PANTHER" id="PTHR30313">
    <property type="entry name" value="DNA PRIMASE"/>
    <property type="match status" value="1"/>
</dbReference>
<evidence type="ECO:0000256" key="4">
    <source>
        <dbReference type="ARBA" id="ARBA00022695"/>
    </source>
</evidence>
<keyword evidence="5 12" id="KW-0235">DNA replication</keyword>
<dbReference type="InterPro" id="IPR034151">
    <property type="entry name" value="TOPRIM_DnaG_bac"/>
</dbReference>
<accession>A0A2H0PY37</accession>
<feature type="zinc finger region" description="CHC2-type" evidence="12 14">
    <location>
        <begin position="35"/>
        <end position="59"/>
    </location>
</feature>
<dbReference type="InterPro" id="IPR006171">
    <property type="entry name" value="TOPRIM_dom"/>
</dbReference>
<evidence type="ECO:0000313" key="16">
    <source>
        <dbReference type="EMBL" id="PIR26614.1"/>
    </source>
</evidence>
<keyword evidence="8 12" id="KW-0862">Zinc</keyword>
<evidence type="ECO:0000256" key="1">
    <source>
        <dbReference type="ARBA" id="ARBA00022478"/>
    </source>
</evidence>
<dbReference type="PANTHER" id="PTHR30313:SF2">
    <property type="entry name" value="DNA PRIMASE"/>
    <property type="match status" value="1"/>
</dbReference>
<evidence type="ECO:0000256" key="10">
    <source>
        <dbReference type="ARBA" id="ARBA00023125"/>
    </source>
</evidence>